<dbReference type="Proteomes" id="UP001516023">
    <property type="component" value="Unassembled WGS sequence"/>
</dbReference>
<comment type="caution">
    <text evidence="2">The sequence shown here is derived from an EMBL/GenBank/DDBJ whole genome shotgun (WGS) entry which is preliminary data.</text>
</comment>
<proteinExistence type="predicted"/>
<evidence type="ECO:0000313" key="2">
    <source>
        <dbReference type="EMBL" id="KAL3799139.1"/>
    </source>
</evidence>
<feature type="region of interest" description="Disordered" evidence="1">
    <location>
        <begin position="1"/>
        <end position="47"/>
    </location>
</feature>
<organism evidence="2 3">
    <name type="scientific">Cyclotella cryptica</name>
    <dbReference type="NCBI Taxonomy" id="29204"/>
    <lineage>
        <taxon>Eukaryota</taxon>
        <taxon>Sar</taxon>
        <taxon>Stramenopiles</taxon>
        <taxon>Ochrophyta</taxon>
        <taxon>Bacillariophyta</taxon>
        <taxon>Coscinodiscophyceae</taxon>
        <taxon>Thalassiosirophycidae</taxon>
        <taxon>Stephanodiscales</taxon>
        <taxon>Stephanodiscaceae</taxon>
        <taxon>Cyclotella</taxon>
    </lineage>
</organism>
<dbReference type="EMBL" id="JABMIG020000041">
    <property type="protein sequence ID" value="KAL3799139.1"/>
    <property type="molecule type" value="Genomic_DNA"/>
</dbReference>
<accession>A0ABD3QH76</accession>
<gene>
    <name evidence="2" type="ORF">HJC23_002267</name>
</gene>
<reference evidence="2 3" key="1">
    <citation type="journal article" date="2020" name="G3 (Bethesda)">
        <title>Improved Reference Genome for Cyclotella cryptica CCMP332, a Model for Cell Wall Morphogenesis, Salinity Adaptation, and Lipid Production in Diatoms (Bacillariophyta).</title>
        <authorList>
            <person name="Roberts W.R."/>
            <person name="Downey K.M."/>
            <person name="Ruck E.C."/>
            <person name="Traller J.C."/>
            <person name="Alverson A.J."/>
        </authorList>
    </citation>
    <scope>NUCLEOTIDE SEQUENCE [LARGE SCALE GENOMIC DNA]</scope>
    <source>
        <strain evidence="2 3">CCMP332</strain>
    </source>
</reference>
<dbReference type="AlphaFoldDB" id="A0ABD3QH76"/>
<keyword evidence="3" id="KW-1185">Reference proteome</keyword>
<evidence type="ECO:0000313" key="3">
    <source>
        <dbReference type="Proteomes" id="UP001516023"/>
    </source>
</evidence>
<name>A0ABD3QH76_9STRA</name>
<evidence type="ECO:0000256" key="1">
    <source>
        <dbReference type="SAM" id="MobiDB-lite"/>
    </source>
</evidence>
<feature type="compositionally biased region" description="Polar residues" evidence="1">
    <location>
        <begin position="1"/>
        <end position="28"/>
    </location>
</feature>
<protein>
    <submittedName>
        <fullName evidence="2">Uncharacterized protein</fullName>
    </submittedName>
</protein>
<sequence length="209" mass="23571">MNPQSLEQSRQYTEKPSQSGAQLPSQEQPPRRVSNLVSESSDLPSRRDTLDDAMEVDDMIVSSSNVYKEVTFSEYSSLHVYQVGPVERQKAYSSTERKAFQIDAFREATRIQGLIASCPYEGGEAIRYLLNFGLINPEELVGIENLICGRSSSKKVSKERYLHTAFVLERQRELREKNEMNSVQKLAATATTRSLKSVEKARFRAALAA</sequence>